<dbReference type="Proteomes" id="UP000294853">
    <property type="component" value="Chromosome"/>
</dbReference>
<evidence type="ECO:0000313" key="2">
    <source>
        <dbReference type="EMBL" id="QBX56388.1"/>
    </source>
</evidence>
<proteinExistence type="predicted"/>
<keyword evidence="3" id="KW-1185">Reference proteome</keyword>
<dbReference type="AlphaFoldDB" id="A0A4P7IGK5"/>
<reference evidence="2 3" key="1">
    <citation type="submission" date="2019-03" db="EMBL/GenBank/DDBJ databases">
        <title>Three New Species of Nocardioides, Nocardioides euryhalodurans sp. nov., Nocardioides seonyuensis sp. nov. and Nocardioides eburneoflavus sp. nov. Iolated from Soil.</title>
        <authorList>
            <person name="Roh S.G."/>
            <person name="Lee C."/>
            <person name="Kim M.-K."/>
            <person name="Kim S.B."/>
        </authorList>
    </citation>
    <scope>NUCLEOTIDE SEQUENCE [LARGE SCALE GENOMIC DNA]</scope>
    <source>
        <strain evidence="2 3">MMS17-SY207-3</strain>
    </source>
</reference>
<keyword evidence="1" id="KW-0812">Transmembrane</keyword>
<name>A0A4P7IGK5_9ACTN</name>
<evidence type="ECO:0000256" key="1">
    <source>
        <dbReference type="SAM" id="Phobius"/>
    </source>
</evidence>
<protein>
    <submittedName>
        <fullName evidence="2">Uncharacterized protein</fullName>
    </submittedName>
</protein>
<dbReference type="KEGG" id="nsn:EXE58_13550"/>
<feature type="transmembrane region" description="Helical" evidence="1">
    <location>
        <begin position="25"/>
        <end position="45"/>
    </location>
</feature>
<gene>
    <name evidence="2" type="ORF">EXE58_13550</name>
</gene>
<dbReference type="RefSeq" id="WP_135268378.1">
    <property type="nucleotide sequence ID" value="NZ_CP038436.1"/>
</dbReference>
<keyword evidence="1" id="KW-1133">Transmembrane helix</keyword>
<dbReference type="EMBL" id="CP038436">
    <property type="protein sequence ID" value="QBX56388.1"/>
    <property type="molecule type" value="Genomic_DNA"/>
</dbReference>
<keyword evidence="1" id="KW-0472">Membrane</keyword>
<sequence length="62" mass="6289">MEIYTQTKTASTPALGLPMSGHPRAAVRALGAGVVAAFAGVAVIARPKGDFWGPPAWSPPTS</sequence>
<accession>A0A4P7IGK5</accession>
<organism evidence="2 3">
    <name type="scientific">Nocardioides seonyuensis</name>
    <dbReference type="NCBI Taxonomy" id="2518371"/>
    <lineage>
        <taxon>Bacteria</taxon>
        <taxon>Bacillati</taxon>
        <taxon>Actinomycetota</taxon>
        <taxon>Actinomycetes</taxon>
        <taxon>Propionibacteriales</taxon>
        <taxon>Nocardioidaceae</taxon>
        <taxon>Nocardioides</taxon>
    </lineage>
</organism>
<evidence type="ECO:0000313" key="3">
    <source>
        <dbReference type="Proteomes" id="UP000294853"/>
    </source>
</evidence>